<reference evidence="1 2" key="2">
    <citation type="journal article" date="2004" name="Virology">
        <title>Identification and functional analysis of Hyphantria cunea nucleopolyhedrovirus iap genes.</title>
        <authorList>
            <person name="Ikeda M."/>
            <person name="Yanagimoto K."/>
            <person name="Kobayashi M."/>
        </authorList>
    </citation>
    <scope>NUCLEOTIDE SEQUENCE [LARGE SCALE GENOMIC DNA]</scope>
</reference>
<evidence type="ECO:0000313" key="1">
    <source>
        <dbReference type="EMBL" id="BAE72396.1"/>
    </source>
</evidence>
<evidence type="ECO:0000313" key="2">
    <source>
        <dbReference type="Proteomes" id="UP000202376"/>
    </source>
</evidence>
<keyword evidence="2" id="KW-1185">Reference proteome</keyword>
<reference evidence="1 2" key="3">
    <citation type="journal article" date="2006" name="J. Gen. Virol.">
        <title>Gene organization and complete sequence of the Hyphantria cunea nucleopolyhedrovirus genome.</title>
        <authorList>
            <person name="Ikeda M."/>
            <person name="Shikata M."/>
            <person name="Shirata N."/>
            <person name="Chaeychomsri S."/>
            <person name="Kobayashi M."/>
        </authorList>
    </citation>
    <scope>NUCLEOTIDE SEQUENCE [LARGE SCALE GENOMIC DNA]</scope>
</reference>
<proteinExistence type="predicted"/>
<sequence length="66" mass="7626">MNAQYATCYVCDELVYLYKRQFTHTSIMAAALYRKRMAIVRGGVVLCQRCNSTLKNGNGKFDRQRV</sequence>
<dbReference type="RefSeq" id="YP_473295.1">
    <property type="nucleotide sequence ID" value="NC_007767.1"/>
</dbReference>
<organism evidence="1 2">
    <name type="scientific">Hyphantria cunea nuclear polyhedrosis virus</name>
    <name type="common">HcNPV</name>
    <dbReference type="NCBI Taxonomy" id="28288"/>
    <lineage>
        <taxon>Viruses</taxon>
        <taxon>Viruses incertae sedis</taxon>
        <taxon>Naldaviricetes</taxon>
        <taxon>Lefavirales</taxon>
        <taxon>Baculoviridae</taxon>
        <taxon>Alphabaculovirus</taxon>
        <taxon>Alphabaculovirus hycuneae</taxon>
    </lineage>
</organism>
<dbReference type="OrthoDB" id="24008at10239"/>
<dbReference type="GeneID" id="3890486"/>
<accession>Q2NP49</accession>
<organismHost>
    <name type="scientific">Lepidoptera</name>
    <name type="common">moths &amp; butterflies</name>
    <dbReference type="NCBI Taxonomy" id="7088"/>
</organismHost>
<reference evidence="1 2" key="1">
    <citation type="journal article" date="2002" name="Virus Genes">
        <title>Identification and characterization of Hyphantria cunea nucleopolyhedrovirus homologous repeated regions.</title>
        <authorList>
            <person name="FelipeAlves C.A."/>
            <person name="Ikeda M."/>
            <person name="Kobayashi M."/>
        </authorList>
    </citation>
    <scope>NUCLEOTIDE SEQUENCE [LARGE SCALE GENOMIC DNA]</scope>
</reference>
<protein>
    <submittedName>
        <fullName evidence="1">ORF107 peptide</fullName>
    </submittedName>
</protein>
<gene>
    <name evidence="1" type="ORF">HynVgp107</name>
</gene>
<dbReference type="Proteomes" id="UP000202376">
    <property type="component" value="Segment"/>
</dbReference>
<dbReference type="EMBL" id="AP009046">
    <property type="protein sequence ID" value="BAE72396.1"/>
    <property type="molecule type" value="Genomic_DNA"/>
</dbReference>
<name>Q2NP49_NPVHC</name>
<dbReference type="KEGG" id="vg:3890486"/>